<dbReference type="GO" id="GO:0051539">
    <property type="term" value="F:4 iron, 4 sulfur cluster binding"/>
    <property type="evidence" value="ECO:0007669"/>
    <property type="project" value="UniProtKB-KW"/>
</dbReference>
<evidence type="ECO:0000256" key="1">
    <source>
        <dbReference type="ARBA" id="ARBA00007523"/>
    </source>
</evidence>
<dbReference type="Pfam" id="PF10589">
    <property type="entry name" value="NADH_4Fe-4S"/>
    <property type="match status" value="1"/>
</dbReference>
<dbReference type="EMBL" id="JADPIE010000002">
    <property type="protein sequence ID" value="MBF8436473.1"/>
    <property type="molecule type" value="Genomic_DNA"/>
</dbReference>
<dbReference type="InterPro" id="IPR019575">
    <property type="entry name" value="Nuop51_4Fe4S-bd"/>
</dbReference>
<keyword evidence="4" id="KW-0408">Iron</keyword>
<evidence type="ECO:0000256" key="3">
    <source>
        <dbReference type="ARBA" id="ARBA00022723"/>
    </source>
</evidence>
<dbReference type="Pfam" id="PF01512">
    <property type="entry name" value="Complex1_51K"/>
    <property type="match status" value="1"/>
</dbReference>
<reference evidence="7" key="1">
    <citation type="submission" date="2020-11" db="EMBL/GenBank/DDBJ databases">
        <title>Halonatronomonas betainensis gen. nov., sp. nov. a novel haloalkaliphilic representative of the family Halanaerobiacae capable of betaine degradation.</title>
        <authorList>
            <person name="Boltyanskaya Y."/>
            <person name="Kevbrin V."/>
            <person name="Detkova E."/>
            <person name="Grouzdev D.S."/>
            <person name="Koziaeva V."/>
            <person name="Zhilina T."/>
        </authorList>
    </citation>
    <scope>NUCLEOTIDE SEQUENCE</scope>
    <source>
        <strain evidence="7">Z-7014</strain>
    </source>
</reference>
<dbReference type="FunFam" id="3.40.50.11540:FF:000001">
    <property type="entry name" value="NADH dehydrogenase [ubiquinone] flavoprotein 1, mitochondrial"/>
    <property type="match status" value="1"/>
</dbReference>
<dbReference type="CDD" id="cd10549">
    <property type="entry name" value="MtMvhB_like"/>
    <property type="match status" value="1"/>
</dbReference>
<feature type="domain" description="4Fe-4S ferredoxin-type" evidence="6">
    <location>
        <begin position="567"/>
        <end position="596"/>
    </location>
</feature>
<keyword evidence="2" id="KW-0004">4Fe-4S</keyword>
<dbReference type="GO" id="GO:0046872">
    <property type="term" value="F:metal ion binding"/>
    <property type="evidence" value="ECO:0007669"/>
    <property type="project" value="UniProtKB-KW"/>
</dbReference>
<dbReference type="Gene3D" id="3.40.50.11540">
    <property type="entry name" value="NADH-ubiquinone oxidoreductase 51kDa subunit"/>
    <property type="match status" value="1"/>
</dbReference>
<dbReference type="Gene3D" id="1.20.1440.230">
    <property type="entry name" value="NADH-ubiquinone oxidoreductase 51kDa subunit, iron-sulphur binding domain"/>
    <property type="match status" value="1"/>
</dbReference>
<dbReference type="Gene3D" id="3.30.70.20">
    <property type="match status" value="2"/>
</dbReference>
<evidence type="ECO:0000256" key="4">
    <source>
        <dbReference type="ARBA" id="ARBA00023004"/>
    </source>
</evidence>
<dbReference type="SUPFAM" id="SSF142019">
    <property type="entry name" value="Nqo1 FMN-binding domain-like"/>
    <property type="match status" value="1"/>
</dbReference>
<accession>A0A931APA2</accession>
<dbReference type="Gene3D" id="3.10.20.600">
    <property type="match status" value="1"/>
</dbReference>
<evidence type="ECO:0000313" key="7">
    <source>
        <dbReference type="EMBL" id="MBF8436473.1"/>
    </source>
</evidence>
<keyword evidence="5" id="KW-0411">Iron-sulfur</keyword>
<dbReference type="FunFam" id="1.20.1440.230:FF:000001">
    <property type="entry name" value="Mitochondrial NADH dehydrogenase flavoprotein 1"/>
    <property type="match status" value="1"/>
</dbReference>
<dbReference type="PROSITE" id="PS51379">
    <property type="entry name" value="4FE4S_FER_2"/>
    <property type="match status" value="2"/>
</dbReference>
<dbReference type="InterPro" id="IPR017896">
    <property type="entry name" value="4Fe4S_Fe-S-bd"/>
</dbReference>
<dbReference type="InterPro" id="IPR037225">
    <property type="entry name" value="Nuo51_FMN-bd_sf"/>
</dbReference>
<dbReference type="Proteomes" id="UP000621436">
    <property type="component" value="Unassembled WGS sequence"/>
</dbReference>
<dbReference type="InterPro" id="IPR001949">
    <property type="entry name" value="NADH-UbQ_OxRdtase_51kDa_CS"/>
</dbReference>
<dbReference type="GO" id="GO:0010181">
    <property type="term" value="F:FMN binding"/>
    <property type="evidence" value="ECO:0007669"/>
    <property type="project" value="InterPro"/>
</dbReference>
<feature type="domain" description="4Fe-4S ferredoxin-type" evidence="6">
    <location>
        <begin position="597"/>
        <end position="624"/>
    </location>
</feature>
<dbReference type="AlphaFoldDB" id="A0A931APA2"/>
<gene>
    <name evidence="7" type="primary">nuoF</name>
    <name evidence="7" type="ORF">I0Q91_05240</name>
</gene>
<dbReference type="Gene3D" id="6.10.250.1450">
    <property type="match status" value="1"/>
</dbReference>
<organism evidence="7 8">
    <name type="scientific">Halonatronomonas betaini</name>
    <dbReference type="NCBI Taxonomy" id="2778430"/>
    <lineage>
        <taxon>Bacteria</taxon>
        <taxon>Bacillati</taxon>
        <taxon>Bacillota</taxon>
        <taxon>Clostridia</taxon>
        <taxon>Halanaerobiales</taxon>
        <taxon>Halarsenatibacteraceae</taxon>
        <taxon>Halonatronomonas</taxon>
    </lineage>
</organism>
<comment type="similarity">
    <text evidence="1">Belongs to the complex I 51 kDa subunit family.</text>
</comment>
<evidence type="ECO:0000259" key="6">
    <source>
        <dbReference type="PROSITE" id="PS51379"/>
    </source>
</evidence>
<dbReference type="SUPFAM" id="SSF140490">
    <property type="entry name" value="Nqo1C-terminal domain-like"/>
    <property type="match status" value="1"/>
</dbReference>
<dbReference type="Pfam" id="PF14697">
    <property type="entry name" value="Fer4_21"/>
    <property type="match status" value="1"/>
</dbReference>
<dbReference type="InterPro" id="IPR037207">
    <property type="entry name" value="Nuop51_4Fe4S-bd_sf"/>
</dbReference>
<protein>
    <submittedName>
        <fullName evidence="7">NADH-quinone oxidoreductase subunit NuoF</fullName>
    </submittedName>
</protein>
<dbReference type="PANTHER" id="PTHR43578">
    <property type="entry name" value="NADH-QUINONE OXIDOREDUCTASE SUBUNIT F"/>
    <property type="match status" value="1"/>
</dbReference>
<keyword evidence="8" id="KW-1185">Reference proteome</keyword>
<dbReference type="GO" id="GO:0008137">
    <property type="term" value="F:NADH dehydrogenase (ubiquinone) activity"/>
    <property type="evidence" value="ECO:0007669"/>
    <property type="project" value="InterPro"/>
</dbReference>
<comment type="caution">
    <text evidence="7">The sequence shown here is derived from an EMBL/GenBank/DDBJ whole genome shotgun (WGS) entry which is preliminary data.</text>
</comment>
<dbReference type="InterPro" id="IPR036249">
    <property type="entry name" value="Thioredoxin-like_sf"/>
</dbReference>
<dbReference type="Pfam" id="PF01257">
    <property type="entry name" value="2Fe-2S_thioredx"/>
    <property type="match status" value="1"/>
</dbReference>
<evidence type="ECO:0000313" key="8">
    <source>
        <dbReference type="Proteomes" id="UP000621436"/>
    </source>
</evidence>
<dbReference type="InterPro" id="IPR011538">
    <property type="entry name" value="Nuo51_FMN-bd"/>
</dbReference>
<dbReference type="InterPro" id="IPR054765">
    <property type="entry name" value="SLBB_dom"/>
</dbReference>
<dbReference type="SMART" id="SM00928">
    <property type="entry name" value="NADH_4Fe-4S"/>
    <property type="match status" value="1"/>
</dbReference>
<keyword evidence="3" id="KW-0479">Metal-binding</keyword>
<dbReference type="Pfam" id="PF22461">
    <property type="entry name" value="SLBB_2"/>
    <property type="match status" value="1"/>
</dbReference>
<dbReference type="NCBIfam" id="NF010120">
    <property type="entry name" value="PRK13596.1"/>
    <property type="match status" value="1"/>
</dbReference>
<dbReference type="PROSITE" id="PS00198">
    <property type="entry name" value="4FE4S_FER_1"/>
    <property type="match status" value="1"/>
</dbReference>
<dbReference type="RefSeq" id="WP_345790939.1">
    <property type="nucleotide sequence ID" value="NZ_JADPIE010000002.1"/>
</dbReference>
<evidence type="ECO:0000256" key="2">
    <source>
        <dbReference type="ARBA" id="ARBA00022485"/>
    </source>
</evidence>
<dbReference type="CDD" id="cd02980">
    <property type="entry name" value="TRX_Fd_family"/>
    <property type="match status" value="1"/>
</dbReference>
<dbReference type="PANTHER" id="PTHR43578:SF3">
    <property type="entry name" value="NADH-QUINONE OXIDOREDUCTASE SUBUNIT F"/>
    <property type="match status" value="1"/>
</dbReference>
<dbReference type="SUPFAM" id="SSF142984">
    <property type="entry name" value="Nqo1 middle domain-like"/>
    <property type="match status" value="1"/>
</dbReference>
<dbReference type="SUPFAM" id="SSF52833">
    <property type="entry name" value="Thioredoxin-like"/>
    <property type="match status" value="1"/>
</dbReference>
<sequence length="624" mass="67803">MKSLEELKEIRDKYRDEIQIRKKDSGKEHIHKAHVMVCTGTGCVSSGARDVVDEFNEELGSRNLKDEVKVVGTGCHGLCERGPLVIVYPEGTFYSEITRDDVAEIVEEHIIDGEIVERLLYEDKSGKKIAGYSDIDFYKQQKRIALKNCGKIDPESIEEYFAEGGYEALGKVINELSPGEVIEMVKDSGLRGRGGGGFPTGLKWSFAAEAPGDKKYVICNADEGDPGAFMDRSVLEGDPHGIIEGMVISAYAIGADEGYIYVRAEYPLAVKRLKKAIKDAEEYGILGDNIYGSDFSFKLHVKEGAGAFVCGEETALMESIEGNRGMPTPRPPYPATKGLWGKPTNINNVETLVNVPYIILEGPEKFAEVGTEGSKGTKVFALTGKVNNTGLVEIAMGTTLREIIFDIGGGVQGGKEFKAVQTGGPSGGCVPKEHLDLSIDYESLLDVGAMMGSGGMVVMDEDTCMVDVARFFLDFTQSESCGKCTPCRIGTKRMLQILERITQGDGQEGDIDLLLELGDRIKETSLCGLGQTAPNPVLSTIKFFRDEYEAHINDNVCPTGSCDDLALPYWIDKDICIGCTACVNECPVDAISGERKEPHVIDEDVCISCGACAEICPVDAIFQK</sequence>
<dbReference type="InterPro" id="IPR017900">
    <property type="entry name" value="4Fe4S_Fe_S_CS"/>
</dbReference>
<dbReference type="Gene3D" id="3.40.30.10">
    <property type="entry name" value="Glutaredoxin"/>
    <property type="match status" value="1"/>
</dbReference>
<proteinExistence type="inferred from homology"/>
<dbReference type="SUPFAM" id="SSF54862">
    <property type="entry name" value="4Fe-4S ferredoxins"/>
    <property type="match status" value="1"/>
</dbReference>
<evidence type="ECO:0000256" key="5">
    <source>
        <dbReference type="ARBA" id="ARBA00023014"/>
    </source>
</evidence>
<dbReference type="PROSITE" id="PS00645">
    <property type="entry name" value="COMPLEX1_51K_2"/>
    <property type="match status" value="1"/>
</dbReference>
<name>A0A931APA2_9FIRM</name>